<dbReference type="InterPro" id="IPR051531">
    <property type="entry name" value="N-acetyltransferase"/>
</dbReference>
<name>A0ABQ1E5B4_9CLOT</name>
<dbReference type="SUPFAM" id="SSF55729">
    <property type="entry name" value="Acyl-CoA N-acyltransferases (Nat)"/>
    <property type="match status" value="1"/>
</dbReference>
<dbReference type="Gene3D" id="3.40.630.30">
    <property type="match status" value="1"/>
</dbReference>
<evidence type="ECO:0000259" key="1">
    <source>
        <dbReference type="PROSITE" id="PS51186"/>
    </source>
</evidence>
<gene>
    <name evidence="2" type="ORF">CSC2_04460</name>
</gene>
<dbReference type="RefSeq" id="WP_206867919.1">
    <property type="nucleotide sequence ID" value="NZ_BMBA01000001.1"/>
</dbReference>
<dbReference type="PANTHER" id="PTHR43792:SF9">
    <property type="entry name" value="RIBOSOMAL-PROTEIN-ALANINE ACETYLTRANSFERASE"/>
    <property type="match status" value="1"/>
</dbReference>
<reference evidence="2 3" key="1">
    <citation type="journal article" date="2021" name="Int. J. Syst. Evol. Microbiol.">
        <title>Clostridium zeae sp. nov., isolated from corn silage.</title>
        <authorList>
            <person name="Kobayashi H."/>
            <person name="Tanizawa Y."/>
            <person name="Yagura M."/>
            <person name="Sakamoto M."/>
            <person name="Ohkuma M."/>
            <person name="Tohno M."/>
        </authorList>
    </citation>
    <scope>NUCLEOTIDE SEQUENCE [LARGE SCALE GENOMIC DNA]</scope>
    <source>
        <strain evidence="2 3">CSC2</strain>
    </source>
</reference>
<evidence type="ECO:0000313" key="3">
    <source>
        <dbReference type="Proteomes" id="UP000663802"/>
    </source>
</evidence>
<dbReference type="Proteomes" id="UP000663802">
    <property type="component" value="Unassembled WGS sequence"/>
</dbReference>
<dbReference type="InterPro" id="IPR016181">
    <property type="entry name" value="Acyl_CoA_acyltransferase"/>
</dbReference>
<dbReference type="EMBL" id="BMBA01000001">
    <property type="protein sequence ID" value="GFZ29920.1"/>
    <property type="molecule type" value="Genomic_DNA"/>
</dbReference>
<dbReference type="PANTHER" id="PTHR43792">
    <property type="entry name" value="GNAT FAMILY, PUTATIVE (AFU_ORTHOLOGUE AFUA_3G00765)-RELATED-RELATED"/>
    <property type="match status" value="1"/>
</dbReference>
<comment type="caution">
    <text evidence="2">The sequence shown here is derived from an EMBL/GenBank/DDBJ whole genome shotgun (WGS) entry which is preliminary data.</text>
</comment>
<accession>A0ABQ1E5B4</accession>
<sequence>MQNNRTIQCIDKSFFDVFPDLESQRLIFRKIKASDVEEIFAIFSDPEVAKYDFFNPINTKEKALSIIDNYQNEFISKEEITWGIVRKDDYKLIGYFSLGNLDEEANKCEIGYGLNRTFWNRGYGTEAIKTLIKFSFEKVKVNRIEATVTFGNDASVKALIKSGFLQEGILRERTLIKGVLVDDVILALLRRDYIN</sequence>
<dbReference type="Pfam" id="PF13302">
    <property type="entry name" value="Acetyltransf_3"/>
    <property type="match status" value="1"/>
</dbReference>
<proteinExistence type="predicted"/>
<evidence type="ECO:0000313" key="2">
    <source>
        <dbReference type="EMBL" id="GFZ29920.1"/>
    </source>
</evidence>
<dbReference type="PROSITE" id="PS51186">
    <property type="entry name" value="GNAT"/>
    <property type="match status" value="1"/>
</dbReference>
<protein>
    <submittedName>
        <fullName evidence="2">N-acetyltransferase</fullName>
    </submittedName>
</protein>
<organism evidence="2 3">
    <name type="scientific">Clostridium zeae</name>
    <dbReference type="NCBI Taxonomy" id="2759022"/>
    <lineage>
        <taxon>Bacteria</taxon>
        <taxon>Bacillati</taxon>
        <taxon>Bacillota</taxon>
        <taxon>Clostridia</taxon>
        <taxon>Eubacteriales</taxon>
        <taxon>Clostridiaceae</taxon>
        <taxon>Clostridium</taxon>
    </lineage>
</organism>
<dbReference type="InterPro" id="IPR000182">
    <property type="entry name" value="GNAT_dom"/>
</dbReference>
<feature type="domain" description="N-acetyltransferase" evidence="1">
    <location>
        <begin position="26"/>
        <end position="191"/>
    </location>
</feature>
<keyword evidence="3" id="KW-1185">Reference proteome</keyword>